<dbReference type="InterPro" id="IPR029787">
    <property type="entry name" value="Nucleotide_cyclase"/>
</dbReference>
<evidence type="ECO:0000259" key="4">
    <source>
        <dbReference type="PROSITE" id="PS50110"/>
    </source>
</evidence>
<dbReference type="Proteomes" id="UP001055460">
    <property type="component" value="Chromosome"/>
</dbReference>
<dbReference type="FunFam" id="3.40.50.2300:FF:000574">
    <property type="entry name" value="Response regulator PleD"/>
    <property type="match status" value="1"/>
</dbReference>
<dbReference type="Gene3D" id="6.10.250.690">
    <property type="match status" value="1"/>
</dbReference>
<dbReference type="FunFam" id="3.30.70.270:FF:000001">
    <property type="entry name" value="Diguanylate cyclase domain protein"/>
    <property type="match status" value="1"/>
</dbReference>
<dbReference type="Gene3D" id="3.40.50.2300">
    <property type="match status" value="1"/>
</dbReference>
<accession>A0A9Q9DAV3</accession>
<dbReference type="SUPFAM" id="SSF52172">
    <property type="entry name" value="CheY-like"/>
    <property type="match status" value="2"/>
</dbReference>
<dbReference type="SMART" id="SM00267">
    <property type="entry name" value="GGDEF"/>
    <property type="match status" value="1"/>
</dbReference>
<keyword evidence="3" id="KW-0597">Phosphoprotein</keyword>
<proteinExistence type="predicted"/>
<dbReference type="GO" id="GO:1902201">
    <property type="term" value="P:negative regulation of bacterial-type flagellum-dependent cell motility"/>
    <property type="evidence" value="ECO:0007669"/>
    <property type="project" value="TreeGrafter"/>
</dbReference>
<evidence type="ECO:0000313" key="6">
    <source>
        <dbReference type="EMBL" id="USJ24352.1"/>
    </source>
</evidence>
<dbReference type="RefSeq" id="WP_110818448.1">
    <property type="nucleotide sequence ID" value="NZ_CP098807.1"/>
</dbReference>
<feature type="domain" description="Response regulatory" evidence="4">
    <location>
        <begin position="4"/>
        <end position="120"/>
    </location>
</feature>
<dbReference type="GO" id="GO:0005886">
    <property type="term" value="C:plasma membrane"/>
    <property type="evidence" value="ECO:0007669"/>
    <property type="project" value="TreeGrafter"/>
</dbReference>
<dbReference type="InterPro" id="IPR050469">
    <property type="entry name" value="Diguanylate_Cyclase"/>
</dbReference>
<dbReference type="InterPro" id="IPR000160">
    <property type="entry name" value="GGDEF_dom"/>
</dbReference>
<dbReference type="EC" id="2.7.7.65" evidence="1"/>
<dbReference type="EMBL" id="CP098807">
    <property type="protein sequence ID" value="USJ24352.1"/>
    <property type="molecule type" value="Genomic_DNA"/>
</dbReference>
<dbReference type="InterPro" id="IPR011006">
    <property type="entry name" value="CheY-like_superfamily"/>
</dbReference>
<gene>
    <name evidence="6" type="ORF">NE863_05040</name>
</gene>
<dbReference type="GO" id="GO:0052621">
    <property type="term" value="F:diguanylate cyclase activity"/>
    <property type="evidence" value="ECO:0007669"/>
    <property type="project" value="UniProtKB-EC"/>
</dbReference>
<name>A0A9Q9DAV3_ENSAD</name>
<dbReference type="PROSITE" id="PS50110">
    <property type="entry name" value="RESPONSE_REGULATORY"/>
    <property type="match status" value="2"/>
</dbReference>
<dbReference type="SUPFAM" id="SSF55073">
    <property type="entry name" value="Nucleotide cyclase"/>
    <property type="match status" value="1"/>
</dbReference>
<dbReference type="OrthoDB" id="9812260at2"/>
<dbReference type="PANTHER" id="PTHR45138:SF9">
    <property type="entry name" value="DIGUANYLATE CYCLASE DGCM-RELATED"/>
    <property type="match status" value="1"/>
</dbReference>
<dbReference type="Gene3D" id="3.30.70.270">
    <property type="match status" value="1"/>
</dbReference>
<dbReference type="GO" id="GO:0043709">
    <property type="term" value="P:cell adhesion involved in single-species biofilm formation"/>
    <property type="evidence" value="ECO:0007669"/>
    <property type="project" value="TreeGrafter"/>
</dbReference>
<dbReference type="InterPro" id="IPR043128">
    <property type="entry name" value="Rev_trsase/Diguanyl_cyclase"/>
</dbReference>
<reference evidence="6" key="1">
    <citation type="submission" date="2022-06" db="EMBL/GenBank/DDBJ databases">
        <title>Physiological and biochemical characterization and genomic elucidation of a strain of the genus Ensifer adhaerens M8 that combines arsenic oxidation and chromium reduction.</title>
        <authorList>
            <person name="Li X."/>
            <person name="Yu c."/>
        </authorList>
    </citation>
    <scope>NUCLEOTIDE SEQUENCE</scope>
    <source>
        <strain evidence="6">M8</strain>
    </source>
</reference>
<dbReference type="AlphaFoldDB" id="A0A9Q9DAV3"/>
<dbReference type="GO" id="GO:0000160">
    <property type="term" value="P:phosphorelay signal transduction system"/>
    <property type="evidence" value="ECO:0007669"/>
    <property type="project" value="InterPro"/>
</dbReference>
<evidence type="ECO:0000256" key="3">
    <source>
        <dbReference type="PROSITE-ProRule" id="PRU00169"/>
    </source>
</evidence>
<dbReference type="CDD" id="cd01949">
    <property type="entry name" value="GGDEF"/>
    <property type="match status" value="1"/>
</dbReference>
<comment type="catalytic activity">
    <reaction evidence="2">
        <text>2 GTP = 3',3'-c-di-GMP + 2 diphosphate</text>
        <dbReference type="Rhea" id="RHEA:24898"/>
        <dbReference type="ChEBI" id="CHEBI:33019"/>
        <dbReference type="ChEBI" id="CHEBI:37565"/>
        <dbReference type="ChEBI" id="CHEBI:58805"/>
        <dbReference type="EC" id="2.7.7.65"/>
    </reaction>
</comment>
<dbReference type="SMART" id="SM00448">
    <property type="entry name" value="REC"/>
    <property type="match status" value="2"/>
</dbReference>
<dbReference type="NCBIfam" id="NF007135">
    <property type="entry name" value="PRK09581.1"/>
    <property type="match status" value="1"/>
</dbReference>
<dbReference type="PANTHER" id="PTHR45138">
    <property type="entry name" value="REGULATORY COMPONENTS OF SENSORY TRANSDUCTION SYSTEM"/>
    <property type="match status" value="1"/>
</dbReference>
<feature type="domain" description="Response regulatory" evidence="4">
    <location>
        <begin position="155"/>
        <end position="270"/>
    </location>
</feature>
<evidence type="ECO:0000256" key="2">
    <source>
        <dbReference type="ARBA" id="ARBA00034247"/>
    </source>
</evidence>
<dbReference type="Pfam" id="PF00990">
    <property type="entry name" value="GGDEF"/>
    <property type="match status" value="1"/>
</dbReference>
<dbReference type="NCBIfam" id="TIGR00254">
    <property type="entry name" value="GGDEF"/>
    <property type="match status" value="1"/>
</dbReference>
<protein>
    <recommendedName>
        <fullName evidence="1">diguanylate cyclase</fullName>
        <ecNumber evidence="1">2.7.7.65</ecNumber>
    </recommendedName>
</protein>
<organism evidence="6 7">
    <name type="scientific">Ensifer adhaerens</name>
    <name type="common">Sinorhizobium morelense</name>
    <dbReference type="NCBI Taxonomy" id="106592"/>
    <lineage>
        <taxon>Bacteria</taxon>
        <taxon>Pseudomonadati</taxon>
        <taxon>Pseudomonadota</taxon>
        <taxon>Alphaproteobacteria</taxon>
        <taxon>Hyphomicrobiales</taxon>
        <taxon>Rhizobiaceae</taxon>
        <taxon>Sinorhizobium/Ensifer group</taxon>
        <taxon>Ensifer</taxon>
    </lineage>
</organism>
<sequence>MTARILVVDDVPANVKLLEARLLAEYFDVLTASDGYAALALCEKTPIDLVLLDIMMPGLDGFEVCERLKANPKTAHIPVVMVTALDQPSDRVRGLKAGADDFLTKPVNDLQLMSRVKSLVRLKNVSDELRLRAQTAQTIGLEDVGRADRPDEPGNVLLVDGRGSSQERLPRALKPIAEVSVISDPQAALFEAAENNFDLVIVNANFDDYDPLRLCSQLRSLERTRFIPILLIAEQGSDELVVRALDLGVTDYLMRPVDPNELIARSMTQIRRKHCNDRLRSSVQQTIELAVTDGLTGLHNRRYLDTHLKLLMDRAAARGRPLSICMTDIDRFKQVNDTYGHDVGDEVLREFANRIRTTVRGADLACRFGGEEFIVVMPDTSAEMAAGVAERLRTIIESLPFAIPQADGPLKVTASMGIATLRPGSDTAEALLKRADTALYQAKHEGRNRVVAAAA</sequence>
<dbReference type="Pfam" id="PF00072">
    <property type="entry name" value="Response_reg"/>
    <property type="match status" value="2"/>
</dbReference>
<feature type="modified residue" description="4-aspartylphosphate" evidence="3">
    <location>
        <position position="53"/>
    </location>
</feature>
<comment type="caution">
    <text evidence="3">Lacks conserved residue(s) required for the propagation of feature annotation.</text>
</comment>
<evidence type="ECO:0000256" key="1">
    <source>
        <dbReference type="ARBA" id="ARBA00012528"/>
    </source>
</evidence>
<dbReference type="PROSITE" id="PS50887">
    <property type="entry name" value="GGDEF"/>
    <property type="match status" value="1"/>
</dbReference>
<feature type="domain" description="GGDEF" evidence="5">
    <location>
        <begin position="320"/>
        <end position="455"/>
    </location>
</feature>
<evidence type="ECO:0000313" key="7">
    <source>
        <dbReference type="Proteomes" id="UP001055460"/>
    </source>
</evidence>
<dbReference type="CDD" id="cd17538">
    <property type="entry name" value="REC_D1_PleD-like"/>
    <property type="match status" value="1"/>
</dbReference>
<dbReference type="InterPro" id="IPR001789">
    <property type="entry name" value="Sig_transdc_resp-reg_receiver"/>
</dbReference>
<evidence type="ECO:0000259" key="5">
    <source>
        <dbReference type="PROSITE" id="PS50887"/>
    </source>
</evidence>